<evidence type="ECO:0000313" key="10">
    <source>
        <dbReference type="Proteomes" id="UP001320420"/>
    </source>
</evidence>
<evidence type="ECO:0000259" key="8">
    <source>
        <dbReference type="PROSITE" id="PS50850"/>
    </source>
</evidence>
<accession>A0AAN9V1I6</accession>
<dbReference type="PANTHER" id="PTHR23501">
    <property type="entry name" value="MAJOR FACILITATOR SUPERFAMILY"/>
    <property type="match status" value="1"/>
</dbReference>
<feature type="transmembrane region" description="Helical" evidence="7">
    <location>
        <begin position="114"/>
        <end position="133"/>
    </location>
</feature>
<comment type="subcellular location">
    <subcellularLocation>
        <location evidence="1">Membrane</location>
        <topology evidence="1">Multi-pass membrane protein</topology>
    </subcellularLocation>
</comment>
<evidence type="ECO:0000313" key="9">
    <source>
        <dbReference type="EMBL" id="KAK7757856.1"/>
    </source>
</evidence>
<dbReference type="GO" id="GO:0005886">
    <property type="term" value="C:plasma membrane"/>
    <property type="evidence" value="ECO:0007669"/>
    <property type="project" value="TreeGrafter"/>
</dbReference>
<feature type="transmembrane region" description="Helical" evidence="7">
    <location>
        <begin position="82"/>
        <end position="102"/>
    </location>
</feature>
<organism evidence="9 10">
    <name type="scientific">Diatrype stigma</name>
    <dbReference type="NCBI Taxonomy" id="117547"/>
    <lineage>
        <taxon>Eukaryota</taxon>
        <taxon>Fungi</taxon>
        <taxon>Dikarya</taxon>
        <taxon>Ascomycota</taxon>
        <taxon>Pezizomycotina</taxon>
        <taxon>Sordariomycetes</taxon>
        <taxon>Xylariomycetidae</taxon>
        <taxon>Xylariales</taxon>
        <taxon>Diatrypaceae</taxon>
        <taxon>Diatrype</taxon>
    </lineage>
</organism>
<feature type="transmembrane region" description="Helical" evidence="7">
    <location>
        <begin position="202"/>
        <end position="222"/>
    </location>
</feature>
<dbReference type="SUPFAM" id="SSF103473">
    <property type="entry name" value="MFS general substrate transporter"/>
    <property type="match status" value="1"/>
</dbReference>
<dbReference type="GO" id="GO:0022857">
    <property type="term" value="F:transmembrane transporter activity"/>
    <property type="evidence" value="ECO:0007669"/>
    <property type="project" value="InterPro"/>
</dbReference>
<name>A0AAN9V1I6_9PEZI</name>
<feature type="transmembrane region" description="Helical" evidence="7">
    <location>
        <begin position="172"/>
        <end position="190"/>
    </location>
</feature>
<dbReference type="Proteomes" id="UP001320420">
    <property type="component" value="Unassembled WGS sequence"/>
</dbReference>
<keyword evidence="10" id="KW-1185">Reference proteome</keyword>
<keyword evidence="3 7" id="KW-0812">Transmembrane</keyword>
<evidence type="ECO:0000256" key="6">
    <source>
        <dbReference type="ARBA" id="ARBA00023180"/>
    </source>
</evidence>
<keyword evidence="4 7" id="KW-1133">Transmembrane helix</keyword>
<evidence type="ECO:0000256" key="5">
    <source>
        <dbReference type="ARBA" id="ARBA00023136"/>
    </source>
</evidence>
<evidence type="ECO:0000256" key="3">
    <source>
        <dbReference type="ARBA" id="ARBA00022692"/>
    </source>
</evidence>
<feature type="domain" description="Major facilitator superfamily (MFS) profile" evidence="8">
    <location>
        <begin position="49"/>
        <end position="326"/>
    </location>
</feature>
<dbReference type="InterPro" id="IPR020846">
    <property type="entry name" value="MFS_dom"/>
</dbReference>
<evidence type="ECO:0000256" key="1">
    <source>
        <dbReference type="ARBA" id="ARBA00004141"/>
    </source>
</evidence>
<evidence type="ECO:0000256" key="4">
    <source>
        <dbReference type="ARBA" id="ARBA00022989"/>
    </source>
</evidence>
<dbReference type="PANTHER" id="PTHR23501:SF187">
    <property type="entry name" value="MAJOR FACILITATOR SUPERFAMILY (MFS) PROFILE DOMAIN-CONTAINING PROTEIN"/>
    <property type="match status" value="1"/>
</dbReference>
<keyword evidence="2" id="KW-0813">Transport</keyword>
<keyword evidence="5 7" id="KW-0472">Membrane</keyword>
<protein>
    <recommendedName>
        <fullName evidence="8">Major facilitator superfamily (MFS) profile domain-containing protein</fullName>
    </recommendedName>
</protein>
<evidence type="ECO:0000256" key="7">
    <source>
        <dbReference type="SAM" id="Phobius"/>
    </source>
</evidence>
<dbReference type="Gene3D" id="1.20.1720.10">
    <property type="entry name" value="Multidrug resistance protein D"/>
    <property type="match status" value="1"/>
</dbReference>
<feature type="transmembrane region" description="Helical" evidence="7">
    <location>
        <begin position="44"/>
        <end position="62"/>
    </location>
</feature>
<sequence>MANANNQSRRSQSEPIVGKACDMTAVQNPQVEASTDDEPLQRDLSFWIVMLALSLAAIIGTLDSAVVATSLPTIVNELDLGANYIWVTNIYFLTSAVFQPLYGQLSDLWGRRSVFIGTVAIFVLGSGLCGGASNGAMLIVGRGVQGVGSGGISVMCELIICDLVPLRQRGKYIGMMLGSATAVSCLGPLIGGALTQAGAWRWIWYLNIPIGGICIALSIPWLKLSHRKEGNTLERLRRIDWLGTALVSASTVSILYALAYGGALKSCYGTIWGVSIPGAIFNDRFGQLLNTVEDEGVRTSLANGHAYDQASSSIVEGLSGANSKRF</sequence>
<keyword evidence="6" id="KW-0325">Glycoprotein</keyword>
<gene>
    <name evidence="9" type="ORF">SLS62_000234</name>
</gene>
<dbReference type="AlphaFoldDB" id="A0AAN9V1I6"/>
<dbReference type="PROSITE" id="PS50850">
    <property type="entry name" value="MFS"/>
    <property type="match status" value="1"/>
</dbReference>
<dbReference type="InterPro" id="IPR036259">
    <property type="entry name" value="MFS_trans_sf"/>
</dbReference>
<dbReference type="Pfam" id="PF07690">
    <property type="entry name" value="MFS_1"/>
    <property type="match status" value="1"/>
</dbReference>
<reference evidence="9 10" key="1">
    <citation type="submission" date="2024-02" db="EMBL/GenBank/DDBJ databases">
        <title>De novo assembly and annotation of 12 fungi associated with fruit tree decline syndrome in Ontario, Canada.</title>
        <authorList>
            <person name="Sulman M."/>
            <person name="Ellouze W."/>
            <person name="Ilyukhin E."/>
        </authorList>
    </citation>
    <scope>NUCLEOTIDE SEQUENCE [LARGE SCALE GENOMIC DNA]</scope>
    <source>
        <strain evidence="9 10">M11/M66-122</strain>
    </source>
</reference>
<dbReference type="EMBL" id="JAKJXP020000001">
    <property type="protein sequence ID" value="KAK7757856.1"/>
    <property type="molecule type" value="Genomic_DNA"/>
</dbReference>
<feature type="transmembrane region" description="Helical" evidence="7">
    <location>
        <begin position="242"/>
        <end position="261"/>
    </location>
</feature>
<proteinExistence type="predicted"/>
<comment type="caution">
    <text evidence="9">The sequence shown here is derived from an EMBL/GenBank/DDBJ whole genome shotgun (WGS) entry which is preliminary data.</text>
</comment>
<evidence type="ECO:0000256" key="2">
    <source>
        <dbReference type="ARBA" id="ARBA00022448"/>
    </source>
</evidence>
<dbReference type="InterPro" id="IPR011701">
    <property type="entry name" value="MFS"/>
</dbReference>